<dbReference type="PANTHER" id="PTHR43649:SF33">
    <property type="entry name" value="POLYGALACTURONAN_RHAMNOGALACTURONAN-BINDING PROTEIN YTCQ"/>
    <property type="match status" value="1"/>
</dbReference>
<dbReference type="PANTHER" id="PTHR43649">
    <property type="entry name" value="ARABINOSE-BINDING PROTEIN-RELATED"/>
    <property type="match status" value="1"/>
</dbReference>
<keyword evidence="4" id="KW-0564">Palmitate</keyword>
<evidence type="ECO:0000313" key="7">
    <source>
        <dbReference type="Proteomes" id="UP001314681"/>
    </source>
</evidence>
<gene>
    <name evidence="6" type="ORF">KTH90_19120</name>
</gene>
<comment type="caution">
    <text evidence="6">The sequence shown here is derived from an EMBL/GenBank/DDBJ whole genome shotgun (WGS) entry which is preliminary data.</text>
</comment>
<keyword evidence="3" id="KW-0472">Membrane</keyword>
<dbReference type="EMBL" id="JAHQCX010000016">
    <property type="protein sequence ID" value="MBU9728124.1"/>
    <property type="molecule type" value="Genomic_DNA"/>
</dbReference>
<dbReference type="Proteomes" id="UP001314681">
    <property type="component" value="Unassembled WGS sequence"/>
</dbReference>
<protein>
    <submittedName>
        <fullName evidence="6">Extracellular solute-binding protein</fullName>
    </submittedName>
</protein>
<name>A0ABS6KCA0_9FIRM</name>
<dbReference type="SUPFAM" id="SSF53850">
    <property type="entry name" value="Periplasmic binding protein-like II"/>
    <property type="match status" value="1"/>
</dbReference>
<evidence type="ECO:0000256" key="2">
    <source>
        <dbReference type="ARBA" id="ARBA00022729"/>
    </source>
</evidence>
<keyword evidence="2" id="KW-0732">Signal</keyword>
<proteinExistence type="predicted"/>
<keyword evidence="1" id="KW-1003">Cell membrane</keyword>
<sequence>MKKHPVILLYILLSILVSCIFTGCGSARSRNIIFENSQEDVKPQVSLTFFGFKYEALNVTAIENSLHGFMDQYPDISISYDGIKNPPYFEILEKRLATGNGDDVFMLDHARVLELGRQGELADLSGLSTLGNFSELAKSQMTALDGIYYLPTSISAFGLYCNLDLLKEHGQEVPHNLAEFEQVCDYFAAEGITPIVANNDISLKTVVLAKCLLPYYSGAASGQIARFNDDPAALADTLRPGFQFVERMFTRRWIDRKETQRTSKTKEDLAAFSKGEQPFMLTGVWAVPRLRDLNPDFEFEVYPYPILDDGSVLVINMDTRIGINANSRYPEEAKQFVEYLTQNDVMWEFVDSQSSFSPLKENRLAEDDAIQPVGPYLTNGRSVIGSDDNLLFPIWDLSRECIEGMLEGDDADTAVSHMEQLLTQ</sequence>
<dbReference type="RefSeq" id="WP_158353262.1">
    <property type="nucleotide sequence ID" value="NZ_JAHQCX010000016.1"/>
</dbReference>
<evidence type="ECO:0000256" key="5">
    <source>
        <dbReference type="ARBA" id="ARBA00023288"/>
    </source>
</evidence>
<dbReference type="InterPro" id="IPR050490">
    <property type="entry name" value="Bact_solute-bd_prot1"/>
</dbReference>
<dbReference type="InterPro" id="IPR006059">
    <property type="entry name" value="SBP"/>
</dbReference>
<accession>A0ABS6KCA0</accession>
<dbReference type="PROSITE" id="PS51257">
    <property type="entry name" value="PROKAR_LIPOPROTEIN"/>
    <property type="match status" value="1"/>
</dbReference>
<evidence type="ECO:0000256" key="3">
    <source>
        <dbReference type="ARBA" id="ARBA00023136"/>
    </source>
</evidence>
<evidence type="ECO:0000256" key="1">
    <source>
        <dbReference type="ARBA" id="ARBA00022475"/>
    </source>
</evidence>
<evidence type="ECO:0000313" key="6">
    <source>
        <dbReference type="EMBL" id="MBU9728124.1"/>
    </source>
</evidence>
<keyword evidence="5" id="KW-0449">Lipoprotein</keyword>
<dbReference type="Pfam" id="PF13416">
    <property type="entry name" value="SBP_bac_8"/>
    <property type="match status" value="1"/>
</dbReference>
<evidence type="ECO:0000256" key="4">
    <source>
        <dbReference type="ARBA" id="ARBA00023139"/>
    </source>
</evidence>
<keyword evidence="7" id="KW-1185">Reference proteome</keyword>
<dbReference type="Gene3D" id="3.40.190.10">
    <property type="entry name" value="Periplasmic binding protein-like II"/>
    <property type="match status" value="2"/>
</dbReference>
<reference evidence="6 7" key="1">
    <citation type="submission" date="2021-06" db="EMBL/GenBank/DDBJ databases">
        <title>Description of novel taxa of the family Lachnospiraceae.</title>
        <authorList>
            <person name="Chaplin A.V."/>
            <person name="Sokolova S.R."/>
            <person name="Pikina A.P."/>
            <person name="Korzhanova M."/>
            <person name="Belova V."/>
            <person name="Korostin D."/>
            <person name="Efimov B.A."/>
        </authorList>
    </citation>
    <scope>NUCLEOTIDE SEQUENCE [LARGE SCALE GENOMIC DNA]</scope>
    <source>
        <strain evidence="6 7">ASD4241</strain>
    </source>
</reference>
<organism evidence="6 7">
    <name type="scientific">Diplocloster modestus</name>
    <dbReference type="NCBI Taxonomy" id="2850322"/>
    <lineage>
        <taxon>Bacteria</taxon>
        <taxon>Bacillati</taxon>
        <taxon>Bacillota</taxon>
        <taxon>Clostridia</taxon>
        <taxon>Lachnospirales</taxon>
        <taxon>Lachnospiraceae</taxon>
        <taxon>Diplocloster</taxon>
    </lineage>
</organism>